<feature type="domain" description="CENP-V/GFA" evidence="6">
    <location>
        <begin position="35"/>
        <end position="182"/>
    </location>
</feature>
<name>F9DSK6_9BACL</name>
<accession>F9DSK6</accession>
<dbReference type="Pfam" id="PF04828">
    <property type="entry name" value="GFA"/>
    <property type="match status" value="1"/>
</dbReference>
<dbReference type="PROSITE" id="PS51891">
    <property type="entry name" value="CENP_V_GFA"/>
    <property type="match status" value="1"/>
</dbReference>
<dbReference type="SUPFAM" id="SSF51316">
    <property type="entry name" value="Mss4-like"/>
    <property type="match status" value="1"/>
</dbReference>
<proteinExistence type="inferred from homology"/>
<dbReference type="PIRSF" id="PIRSF033318">
    <property type="entry name" value="Formald_GSH"/>
    <property type="match status" value="1"/>
</dbReference>
<comment type="caution">
    <text evidence="7">The sequence shown here is derived from an EMBL/GenBank/DDBJ whole genome shotgun (WGS) entry which is preliminary data.</text>
</comment>
<dbReference type="GO" id="GO:0051907">
    <property type="term" value="F:S-(hydroxymethyl)glutathione synthase activity"/>
    <property type="evidence" value="ECO:0007669"/>
    <property type="project" value="UniProtKB-UniRule"/>
</dbReference>
<dbReference type="GO" id="GO:0046294">
    <property type="term" value="P:formaldehyde catabolic process"/>
    <property type="evidence" value="ECO:0007669"/>
    <property type="project" value="InterPro"/>
</dbReference>
<evidence type="ECO:0000256" key="3">
    <source>
        <dbReference type="ARBA" id="ARBA00022833"/>
    </source>
</evidence>
<evidence type="ECO:0000259" key="6">
    <source>
        <dbReference type="PROSITE" id="PS51891"/>
    </source>
</evidence>
<gene>
    <name evidence="7" type="primary">gfa</name>
    <name evidence="7" type="ORF">HMPREF9372_1787</name>
</gene>
<dbReference type="InterPro" id="IPR011057">
    <property type="entry name" value="Mss4-like_sf"/>
</dbReference>
<evidence type="ECO:0000256" key="1">
    <source>
        <dbReference type="ARBA" id="ARBA00005495"/>
    </source>
</evidence>
<dbReference type="HAMAP" id="MF_00723">
    <property type="entry name" value="Formald_GSH"/>
    <property type="match status" value="1"/>
</dbReference>
<keyword evidence="3" id="KW-0862">Zinc</keyword>
<evidence type="ECO:0000313" key="7">
    <source>
        <dbReference type="EMBL" id="EGQ26209.1"/>
    </source>
</evidence>
<evidence type="ECO:0000256" key="2">
    <source>
        <dbReference type="ARBA" id="ARBA00022723"/>
    </source>
</evidence>
<dbReference type="EMBL" id="AFPZ01000053">
    <property type="protein sequence ID" value="EGQ26209.1"/>
    <property type="molecule type" value="Genomic_DNA"/>
</dbReference>
<evidence type="ECO:0000313" key="8">
    <source>
        <dbReference type="Proteomes" id="UP000005316"/>
    </source>
</evidence>
<dbReference type="eggNOG" id="COG3791">
    <property type="taxonomic scope" value="Bacteria"/>
</dbReference>
<dbReference type="GO" id="GO:0008270">
    <property type="term" value="F:zinc ion binding"/>
    <property type="evidence" value="ECO:0007669"/>
    <property type="project" value="InterPro"/>
</dbReference>
<dbReference type="Gene3D" id="3.90.1590.10">
    <property type="entry name" value="glutathione-dependent formaldehyde- activating enzyme (gfa)"/>
    <property type="match status" value="1"/>
</dbReference>
<organism evidence="7 8">
    <name type="scientific">Sporosarcina newyorkensis 2681</name>
    <dbReference type="NCBI Taxonomy" id="1027292"/>
    <lineage>
        <taxon>Bacteria</taxon>
        <taxon>Bacillati</taxon>
        <taxon>Bacillota</taxon>
        <taxon>Bacilli</taxon>
        <taxon>Bacillales</taxon>
        <taxon>Caryophanaceae</taxon>
        <taxon>Sporosarcina</taxon>
    </lineage>
</organism>
<evidence type="ECO:0000256" key="5">
    <source>
        <dbReference type="NCBIfam" id="TIGR02820"/>
    </source>
</evidence>
<dbReference type="AlphaFoldDB" id="F9DSK6"/>
<protein>
    <recommendedName>
        <fullName evidence="5">S-(hydroxymethyl)glutathione synthase</fullName>
        <ecNumber evidence="5">4.4.1.22</ecNumber>
    </recommendedName>
</protein>
<dbReference type="NCBIfam" id="NF003829">
    <property type="entry name" value="PRK05417.1"/>
    <property type="match status" value="1"/>
</dbReference>
<dbReference type="InterPro" id="IPR014185">
    <property type="entry name" value="Formald_GSH"/>
</dbReference>
<dbReference type="NCBIfam" id="TIGR02820">
    <property type="entry name" value="formald_GSH"/>
    <property type="match status" value="1"/>
</dbReference>
<dbReference type="EC" id="4.4.1.22" evidence="5"/>
<dbReference type="PANTHER" id="PTHR33337:SF40">
    <property type="entry name" value="CENP-V_GFA DOMAIN-CONTAINING PROTEIN-RELATED"/>
    <property type="match status" value="1"/>
</dbReference>
<evidence type="ECO:0000256" key="4">
    <source>
        <dbReference type="ARBA" id="ARBA00023239"/>
    </source>
</evidence>
<keyword evidence="2" id="KW-0479">Metal-binding</keyword>
<comment type="similarity">
    <text evidence="1">Belongs to the Gfa family.</text>
</comment>
<dbReference type="InterPro" id="IPR006913">
    <property type="entry name" value="CENP-V/GFA"/>
</dbReference>
<reference evidence="7 8" key="1">
    <citation type="submission" date="2011-04" db="EMBL/GenBank/DDBJ databases">
        <authorList>
            <person name="Muzny D."/>
            <person name="Qin X."/>
            <person name="Deng J."/>
            <person name="Jiang H."/>
            <person name="Liu Y."/>
            <person name="Qu J."/>
            <person name="Song X.-Z."/>
            <person name="Zhang L."/>
            <person name="Thornton R."/>
            <person name="Coyle M."/>
            <person name="Francisco L."/>
            <person name="Jackson L."/>
            <person name="Javaid M."/>
            <person name="Korchina V."/>
            <person name="Kovar C."/>
            <person name="Mata R."/>
            <person name="Mathew T."/>
            <person name="Ngo R."/>
            <person name="Nguyen L."/>
            <person name="Nguyen N."/>
            <person name="Okwuonu G."/>
            <person name="Ongeri F."/>
            <person name="Pham C."/>
            <person name="Simmons D."/>
            <person name="Wilczek-Boney K."/>
            <person name="Hale W."/>
            <person name="Jakkamsetti A."/>
            <person name="Pham P."/>
            <person name="Ruth R."/>
            <person name="San Lucas F."/>
            <person name="Warren J."/>
            <person name="Zhang J."/>
            <person name="Zhao Z."/>
            <person name="Zhou C."/>
            <person name="Zhu D."/>
            <person name="Lee S."/>
            <person name="Bess C."/>
            <person name="Blankenburg K."/>
            <person name="Forbes L."/>
            <person name="Fu Q."/>
            <person name="Gubbala S."/>
            <person name="Hirani K."/>
            <person name="Jayaseelan J.C."/>
            <person name="Lara F."/>
            <person name="Munidasa M."/>
            <person name="Palculict T."/>
            <person name="Patil S."/>
            <person name="Pu L.-L."/>
            <person name="Saada N."/>
            <person name="Tang L."/>
            <person name="Weissenberger G."/>
            <person name="Zhu Y."/>
            <person name="Hemphill L."/>
            <person name="Shang Y."/>
            <person name="Youmans B."/>
            <person name="Ayvaz T."/>
            <person name="Ross M."/>
            <person name="Santibanez J."/>
            <person name="Aqrawi P."/>
            <person name="Gross S."/>
            <person name="Joshi V."/>
            <person name="Fowler G."/>
            <person name="Nazareth L."/>
            <person name="Reid J."/>
            <person name="Worley K."/>
            <person name="Petrosino J."/>
            <person name="Highlander S."/>
            <person name="Gibbs R."/>
        </authorList>
    </citation>
    <scope>NUCLEOTIDE SEQUENCE [LARGE SCALE GENOMIC DNA]</scope>
    <source>
        <strain evidence="7 8">2681</strain>
    </source>
</reference>
<dbReference type="PANTHER" id="PTHR33337">
    <property type="entry name" value="GFA DOMAIN-CONTAINING PROTEIN"/>
    <property type="match status" value="1"/>
</dbReference>
<keyword evidence="4 7" id="KW-0456">Lyase</keyword>
<sequence>MKNNEYILGGKHMTTTKLHPRLDNGITDYPEVKDFAGGTLKCLCESNRVEVKVDAQTLHNHACGCSKCWKPEGADFSLVAVVPRDKVHVISNGDKLEIVDETATIQRHFCKECKAHLFGRIENKDHAFYGLDFVHTELSEDKGWSAPQFAAFVSSVIETGTAPSQMADIRKELNNIGLPTYDVLSPELMDLLAAKTAELNGTLQE</sequence>
<dbReference type="HOGENOM" id="CLU_090716_0_0_9"/>
<dbReference type="Proteomes" id="UP000005316">
    <property type="component" value="Unassembled WGS sequence"/>
</dbReference>